<organism evidence="1 2">
    <name type="scientific">Parabacteroides johnsonii</name>
    <dbReference type="NCBI Taxonomy" id="387661"/>
    <lineage>
        <taxon>Bacteria</taxon>
        <taxon>Pseudomonadati</taxon>
        <taxon>Bacteroidota</taxon>
        <taxon>Bacteroidia</taxon>
        <taxon>Bacteroidales</taxon>
        <taxon>Tannerellaceae</taxon>
        <taxon>Parabacteroides</taxon>
    </lineage>
</organism>
<name>A0AAW6I6U7_9BACT</name>
<dbReference type="EMBL" id="JAQPYX010000133">
    <property type="protein sequence ID" value="MDC7150656.1"/>
    <property type="molecule type" value="Genomic_DNA"/>
</dbReference>
<protein>
    <submittedName>
        <fullName evidence="1">Uncharacterized protein</fullName>
    </submittedName>
</protein>
<accession>A0AAW6I6U7</accession>
<evidence type="ECO:0000313" key="2">
    <source>
        <dbReference type="Proteomes" id="UP001213646"/>
    </source>
</evidence>
<sequence length="229" mass="26852">MLLDRAIQAFGEPRIETYVTDRLATRVSMLLRQSYIMAGFKVPEADDLAILTAKLTSDLFESYRFLTYGEVSLCFELGIKGEYGDFMGLNMRTFSRWLKCYKTSDFRYRQVMERDKRMQAALPPVSEAYNREREDRMLQNAFRHYRAGYPLDQLLPARVYRILQGRKLIADSPADKRSAMDRFARWKPAGMLPMDEETRLHFVKTQAMTALLRRYFDRLVQEGVAKLPL</sequence>
<gene>
    <name evidence="1" type="ORF">PQG89_14735</name>
</gene>
<dbReference type="RefSeq" id="WP_221727882.1">
    <property type="nucleotide sequence ID" value="NZ_CAKWFF010000010.1"/>
</dbReference>
<proteinExistence type="predicted"/>
<dbReference type="AlphaFoldDB" id="A0AAW6I6U7"/>
<dbReference type="Proteomes" id="UP001213646">
    <property type="component" value="Unassembled WGS sequence"/>
</dbReference>
<comment type="caution">
    <text evidence="1">The sequence shown here is derived from an EMBL/GenBank/DDBJ whole genome shotgun (WGS) entry which is preliminary data.</text>
</comment>
<evidence type="ECO:0000313" key="1">
    <source>
        <dbReference type="EMBL" id="MDC7150656.1"/>
    </source>
</evidence>
<reference evidence="1" key="1">
    <citation type="submission" date="2023-01" db="EMBL/GenBank/DDBJ databases">
        <title>Exploring GABA producing Bacteroides strains toward improving mental health.</title>
        <authorList>
            <person name="Yousuf B."/>
            <person name="Bouhlel N.E."/>
            <person name="Mottawea W."/>
            <person name="Hammami R."/>
        </authorList>
    </citation>
    <scope>NUCLEOTIDE SEQUENCE</scope>
    <source>
        <strain evidence="1">UO.H1047</strain>
    </source>
</reference>